<dbReference type="Pfam" id="PF07496">
    <property type="entry name" value="zf-CW"/>
    <property type="match status" value="1"/>
</dbReference>
<keyword evidence="2" id="KW-0863">Zinc-finger</keyword>
<feature type="region of interest" description="Disordered" evidence="4">
    <location>
        <begin position="865"/>
        <end position="1066"/>
    </location>
</feature>
<dbReference type="InterPro" id="IPR055300">
    <property type="entry name" value="CWZF3/5/7"/>
</dbReference>
<gene>
    <name evidence="6" type="ORF">CTI12_AA089670</name>
</gene>
<feature type="compositionally biased region" description="Basic and acidic residues" evidence="4">
    <location>
        <begin position="214"/>
        <end position="234"/>
    </location>
</feature>
<feature type="compositionally biased region" description="Basic and acidic residues" evidence="4">
    <location>
        <begin position="905"/>
        <end position="927"/>
    </location>
</feature>
<dbReference type="InterPro" id="IPR011124">
    <property type="entry name" value="Znf_CW"/>
</dbReference>
<feature type="compositionally biased region" description="Basic and acidic residues" evidence="4">
    <location>
        <begin position="72"/>
        <end position="82"/>
    </location>
</feature>
<feature type="compositionally biased region" description="Basic and acidic residues" evidence="4">
    <location>
        <begin position="548"/>
        <end position="558"/>
    </location>
</feature>
<feature type="compositionally biased region" description="Basic and acidic residues" evidence="4">
    <location>
        <begin position="636"/>
        <end position="683"/>
    </location>
</feature>
<feature type="compositionally biased region" description="Low complexity" evidence="4">
    <location>
        <begin position="252"/>
        <end position="261"/>
    </location>
</feature>
<evidence type="ECO:0000256" key="1">
    <source>
        <dbReference type="ARBA" id="ARBA00022723"/>
    </source>
</evidence>
<sequence>MSSAKTGDKFTSNGQQPVNNFANTSDQKSLKVRIRVGSDNLSTRKKAEIYSGLGLDVSPSSSLEASPVDSDDSCHVPRDTPCHESPTSILEMMTSFPVLGGLLSPLPYDLLCLTEKEKREDSSCGSVYKQSQETPFTVKKSESKVDRNIFSEKKPKIENNIASVEARKKEAVNDNLSCGDISNALKLPFLSDTHDNVLDFRKGTTLKGEPSVVPKEESQDPVSTHDDFRVEKPYKKNGNVNSDEKHSGFPIKSGSDVSKGGSKIHDTELVKPLKQKAAHKATSHEKDNMKLATSSSGGKKKSKGSQSLENGIQSVEVPKAGFKSESSSKNKNNTHGSKVDDLKNNGKVRETYKDFFGELYPEHEDDEDMAVEEKPFIDRPKDCNVAEKGSLESNVSSKESKIRKKGPKPSSLVYPGVGPGPTQQLVSASGNGLPVLDAASAAGEDLWVCCDRCEKWRLLPPGLNPGNLPEKWLCSMLDWLPGMNRCSIDQDETTKAVTIQYLVPASAIQGLQPVHPGGPPFSVELPYPDQRHQPFGPQAGVKKKHGTKDRSHEPKQERPSLSSNSTKKNLHTSNKTRSLNGANQSPLVNEVEFQDSGQSISLAAEKHRLKHKEKKKLRDKVVDEGNNALQLKIRNKRETSQDYSRDSKKVKTDNNHGTDKERSSDHDLPPRKDHLKYDERPKDSSSVSKVINPKHQNGTFDTVKSEEKDSVRKRKSNEFDDAQIEETSETGQRKGKKVKVPEFQEEDKGRLLAANSSSSKVSGSHKNKVNLETKGSPVESVSSSPLRILNPEKLASSRRNIEGVDNYQDPVTLKKEWEDDRGSYRSNSFKKDLGVVESLDKGLGHLPSKGGIVASVEFETLGTKSSFIGHNGEKKKDHQSHSSGSRARKSGKGSSSRSKDKHRSSKSDNEKINLKVSERMNENRSQDKPSSNPDKFGKGSASKKESSGKPVSIQDVKQNVKMETDGERSSKRDVSERGKPHSLPPSGKGQNETLRPPQHSLKENKGNKLSVDGVDMADVSKTPKQKKKGENLNGNQSVSVRHPTPNTHRGTPSPLRRESSNQAASAIKEAKALKHMADRLKNNGSNHESNSLYFQAALKFLYGSSILESSYIESGKHGDIAQSMTMYSSTAKLCEYVAHEYEKSKEMAAAALSYKLAEVAYLKVVYSSHTGASKDRQELQTALQLGPTGESPSSSASDIDNLNNPAAVDKAVLAKGVNDPQIGGNHVIAARNKPNFLRILNFAQDVNLAMEASRRSQIALAASASQPEHAHQKEVIKPALDFNFQDVEGLLQIVRVAMEVISR</sequence>
<feature type="compositionally biased region" description="Polar residues" evidence="4">
    <location>
        <begin position="1032"/>
        <end position="1050"/>
    </location>
</feature>
<evidence type="ECO:0000256" key="2">
    <source>
        <dbReference type="ARBA" id="ARBA00022771"/>
    </source>
</evidence>
<feature type="region of interest" description="Disordered" evidence="4">
    <location>
        <begin position="59"/>
        <end position="82"/>
    </location>
</feature>
<dbReference type="STRING" id="35608.A0A2U1Q0I4"/>
<feature type="region of interest" description="Disordered" evidence="4">
    <location>
        <begin position="205"/>
        <end position="347"/>
    </location>
</feature>
<name>A0A2U1Q0I4_ARTAN</name>
<reference evidence="6 7" key="1">
    <citation type="journal article" date="2018" name="Mol. Plant">
        <title>The genome of Artemisia annua provides insight into the evolution of Asteraceae family and artemisinin biosynthesis.</title>
        <authorList>
            <person name="Shen Q."/>
            <person name="Zhang L."/>
            <person name="Liao Z."/>
            <person name="Wang S."/>
            <person name="Yan T."/>
            <person name="Shi P."/>
            <person name="Liu M."/>
            <person name="Fu X."/>
            <person name="Pan Q."/>
            <person name="Wang Y."/>
            <person name="Lv Z."/>
            <person name="Lu X."/>
            <person name="Zhang F."/>
            <person name="Jiang W."/>
            <person name="Ma Y."/>
            <person name="Chen M."/>
            <person name="Hao X."/>
            <person name="Li L."/>
            <person name="Tang Y."/>
            <person name="Lv G."/>
            <person name="Zhou Y."/>
            <person name="Sun X."/>
            <person name="Brodelius P.E."/>
            <person name="Rose J.K.C."/>
            <person name="Tang K."/>
        </authorList>
    </citation>
    <scope>NUCLEOTIDE SEQUENCE [LARGE SCALE GENOMIC DNA]</scope>
    <source>
        <strain evidence="7">cv. Huhao1</strain>
        <tissue evidence="6">Leaf</tissue>
    </source>
</reference>
<feature type="compositionally biased region" description="Low complexity" evidence="4">
    <location>
        <begin position="323"/>
        <end position="333"/>
    </location>
</feature>
<feature type="compositionally biased region" description="Polar residues" evidence="4">
    <location>
        <begin position="684"/>
        <end position="702"/>
    </location>
</feature>
<feature type="compositionally biased region" description="Basic and acidic residues" evidence="4">
    <location>
        <begin position="739"/>
        <end position="750"/>
    </location>
</feature>
<dbReference type="EMBL" id="PKPP01000541">
    <property type="protein sequence ID" value="PWA91452.1"/>
    <property type="molecule type" value="Genomic_DNA"/>
</dbReference>
<feature type="compositionally biased region" description="Basic and acidic residues" evidence="4">
    <location>
        <begin position="871"/>
        <end position="880"/>
    </location>
</feature>
<dbReference type="Gene3D" id="3.30.40.100">
    <property type="match status" value="1"/>
</dbReference>
<feature type="region of interest" description="Disordered" evidence="4">
    <location>
        <begin position="628"/>
        <end position="784"/>
    </location>
</feature>
<evidence type="ECO:0000313" key="6">
    <source>
        <dbReference type="EMBL" id="PWA91452.1"/>
    </source>
</evidence>
<dbReference type="OrthoDB" id="757982at2759"/>
<organism evidence="6 7">
    <name type="scientific">Artemisia annua</name>
    <name type="common">Sweet wormwood</name>
    <dbReference type="NCBI Taxonomy" id="35608"/>
    <lineage>
        <taxon>Eukaryota</taxon>
        <taxon>Viridiplantae</taxon>
        <taxon>Streptophyta</taxon>
        <taxon>Embryophyta</taxon>
        <taxon>Tracheophyta</taxon>
        <taxon>Spermatophyta</taxon>
        <taxon>Magnoliopsida</taxon>
        <taxon>eudicotyledons</taxon>
        <taxon>Gunneridae</taxon>
        <taxon>Pentapetalae</taxon>
        <taxon>asterids</taxon>
        <taxon>campanulids</taxon>
        <taxon>Asterales</taxon>
        <taxon>Asteraceae</taxon>
        <taxon>Asteroideae</taxon>
        <taxon>Anthemideae</taxon>
        <taxon>Artemisiinae</taxon>
        <taxon>Artemisia</taxon>
    </lineage>
</organism>
<dbReference type="Proteomes" id="UP000245207">
    <property type="component" value="Unassembled WGS sequence"/>
</dbReference>
<feature type="compositionally biased region" description="Basic and acidic residues" evidence="4">
    <location>
        <begin position="337"/>
        <end position="347"/>
    </location>
</feature>
<protein>
    <submittedName>
        <fullName evidence="6">Zinc finger, CW-type</fullName>
    </submittedName>
</protein>
<feature type="compositionally biased region" description="Polar residues" evidence="4">
    <location>
        <begin position="559"/>
        <end position="586"/>
    </location>
</feature>
<comment type="caution">
    <text evidence="6">The sequence shown here is derived from an EMBL/GenBank/DDBJ whole genome shotgun (WGS) entry which is preliminary data.</text>
</comment>
<feature type="compositionally biased region" description="Basic and acidic residues" evidence="4">
    <location>
        <begin position="958"/>
        <end position="979"/>
    </location>
</feature>
<feature type="region of interest" description="Disordered" evidence="4">
    <location>
        <begin position="381"/>
        <end position="425"/>
    </location>
</feature>
<keyword evidence="7" id="KW-1185">Reference proteome</keyword>
<evidence type="ECO:0000256" key="4">
    <source>
        <dbReference type="SAM" id="MobiDB-lite"/>
    </source>
</evidence>
<keyword evidence="1" id="KW-0479">Metal-binding</keyword>
<feature type="region of interest" description="Disordered" evidence="4">
    <location>
        <begin position="1"/>
        <end position="26"/>
    </location>
</feature>
<evidence type="ECO:0000259" key="5">
    <source>
        <dbReference type="PROSITE" id="PS51050"/>
    </source>
</evidence>
<dbReference type="Pfam" id="PF24756">
    <property type="entry name" value="THD_CWZF3-5-7"/>
    <property type="match status" value="1"/>
</dbReference>
<dbReference type="InterPro" id="IPR056406">
    <property type="entry name" value="THD_CWZF3/5/7"/>
</dbReference>
<feature type="compositionally biased region" description="Acidic residues" evidence="4">
    <location>
        <begin position="719"/>
        <end position="728"/>
    </location>
</feature>
<feature type="region of interest" description="Disordered" evidence="4">
    <location>
        <begin position="513"/>
        <end position="586"/>
    </location>
</feature>
<accession>A0A2U1Q0I4</accession>
<evidence type="ECO:0000256" key="3">
    <source>
        <dbReference type="ARBA" id="ARBA00022833"/>
    </source>
</evidence>
<proteinExistence type="predicted"/>
<dbReference type="PANTHER" id="PTHR46524:SF7">
    <property type="entry name" value="CW-TYPE ZINC FINGER"/>
    <property type="match status" value="1"/>
</dbReference>
<keyword evidence="3" id="KW-0862">Zinc</keyword>
<dbReference type="PANTHER" id="PTHR46524">
    <property type="entry name" value="CW-TYPE ZINC FINGER"/>
    <property type="match status" value="1"/>
</dbReference>
<feature type="domain" description="CW-type" evidence="5">
    <location>
        <begin position="441"/>
        <end position="494"/>
    </location>
</feature>
<evidence type="ECO:0000313" key="7">
    <source>
        <dbReference type="Proteomes" id="UP000245207"/>
    </source>
</evidence>
<dbReference type="PROSITE" id="PS51050">
    <property type="entry name" value="ZF_CW"/>
    <property type="match status" value="1"/>
</dbReference>
<dbReference type="GO" id="GO:0008270">
    <property type="term" value="F:zinc ion binding"/>
    <property type="evidence" value="ECO:0007669"/>
    <property type="project" value="UniProtKB-KW"/>
</dbReference>